<organism evidence="1 2">
    <name type="scientific">Gossypium mustelinum</name>
    <name type="common">Cotton</name>
    <name type="synonym">Gossypium caicoense</name>
    <dbReference type="NCBI Taxonomy" id="34275"/>
    <lineage>
        <taxon>Eukaryota</taxon>
        <taxon>Viridiplantae</taxon>
        <taxon>Streptophyta</taxon>
        <taxon>Embryophyta</taxon>
        <taxon>Tracheophyta</taxon>
        <taxon>Spermatophyta</taxon>
        <taxon>Magnoliopsida</taxon>
        <taxon>eudicotyledons</taxon>
        <taxon>Gunneridae</taxon>
        <taxon>Pentapetalae</taxon>
        <taxon>rosids</taxon>
        <taxon>malvids</taxon>
        <taxon>Malvales</taxon>
        <taxon>Malvaceae</taxon>
        <taxon>Malvoideae</taxon>
        <taxon>Gossypium</taxon>
    </lineage>
</organism>
<reference evidence="1 2" key="1">
    <citation type="submission" date="2019-07" db="EMBL/GenBank/DDBJ databases">
        <title>WGS assembly of Gossypium mustelinum.</title>
        <authorList>
            <person name="Chen Z.J."/>
            <person name="Sreedasyam A."/>
            <person name="Ando A."/>
            <person name="Song Q."/>
            <person name="De L."/>
            <person name="Hulse-Kemp A."/>
            <person name="Ding M."/>
            <person name="Ye W."/>
            <person name="Kirkbride R."/>
            <person name="Jenkins J."/>
            <person name="Plott C."/>
            <person name="Lovell J."/>
            <person name="Lin Y.-M."/>
            <person name="Vaughn R."/>
            <person name="Liu B."/>
            <person name="Li W."/>
            <person name="Simpson S."/>
            <person name="Scheffler B."/>
            <person name="Saski C."/>
            <person name="Grover C."/>
            <person name="Hu G."/>
            <person name="Conover J."/>
            <person name="Carlson J."/>
            <person name="Shu S."/>
            <person name="Boston L."/>
            <person name="Williams M."/>
            <person name="Peterson D."/>
            <person name="Mcgee K."/>
            <person name="Jones D."/>
            <person name="Wendel J."/>
            <person name="Stelly D."/>
            <person name="Grimwood J."/>
            <person name="Schmutz J."/>
        </authorList>
    </citation>
    <scope>NUCLEOTIDE SEQUENCE [LARGE SCALE GENOMIC DNA]</scope>
    <source>
        <strain evidence="1">1408120.09</strain>
    </source>
</reference>
<sequence length="51" mass="6093">MEREQVVVLPWQLVAEGRGLYDGFITIISDRLHHFCKFLHEEDQANWFSKC</sequence>
<evidence type="ECO:0000313" key="2">
    <source>
        <dbReference type="Proteomes" id="UP000323597"/>
    </source>
</evidence>
<dbReference type="EMBL" id="CM017642">
    <property type="protein sequence ID" value="TYJ25903.1"/>
    <property type="molecule type" value="Genomic_DNA"/>
</dbReference>
<dbReference type="Proteomes" id="UP000323597">
    <property type="component" value="Chromosome A07"/>
</dbReference>
<dbReference type="AlphaFoldDB" id="A0A5D2YLE4"/>
<gene>
    <name evidence="1" type="ORF">E1A91_A07G080500v1</name>
</gene>
<dbReference type="EMBL" id="CM017642">
    <property type="protein sequence ID" value="TYJ25902.1"/>
    <property type="molecule type" value="Genomic_DNA"/>
</dbReference>
<keyword evidence="2" id="KW-1185">Reference proteome</keyword>
<protein>
    <submittedName>
        <fullName evidence="1">Uncharacterized protein</fullName>
    </submittedName>
</protein>
<dbReference type="EMBL" id="CM017642">
    <property type="protein sequence ID" value="TYJ25901.1"/>
    <property type="molecule type" value="Genomic_DNA"/>
</dbReference>
<accession>A0A5D2YLE4</accession>
<dbReference type="EMBL" id="CM017642">
    <property type="protein sequence ID" value="TYJ25900.1"/>
    <property type="molecule type" value="Genomic_DNA"/>
</dbReference>
<proteinExistence type="predicted"/>
<evidence type="ECO:0000313" key="1">
    <source>
        <dbReference type="EMBL" id="TYJ25901.1"/>
    </source>
</evidence>
<name>A0A5D2YLE4_GOSMU</name>